<keyword evidence="2" id="KW-1185">Reference proteome</keyword>
<evidence type="ECO:0000313" key="1">
    <source>
        <dbReference type="EMBL" id="CAG8666233.1"/>
    </source>
</evidence>
<dbReference type="EMBL" id="CAJVPJ010006115">
    <property type="protein sequence ID" value="CAG8666233.1"/>
    <property type="molecule type" value="Genomic_DNA"/>
</dbReference>
<proteinExistence type="predicted"/>
<gene>
    <name evidence="1" type="ORF">POCULU_LOCUS10715</name>
</gene>
<reference evidence="1" key="1">
    <citation type="submission" date="2021-06" db="EMBL/GenBank/DDBJ databases">
        <authorList>
            <person name="Kallberg Y."/>
            <person name="Tangrot J."/>
            <person name="Rosling A."/>
        </authorList>
    </citation>
    <scope>NUCLEOTIDE SEQUENCE</scope>
    <source>
        <strain evidence="1">IA702</strain>
    </source>
</reference>
<dbReference type="SUPFAM" id="SSF51283">
    <property type="entry name" value="dUTPase-like"/>
    <property type="match status" value="1"/>
</dbReference>
<organism evidence="1 2">
    <name type="scientific">Paraglomus occultum</name>
    <dbReference type="NCBI Taxonomy" id="144539"/>
    <lineage>
        <taxon>Eukaryota</taxon>
        <taxon>Fungi</taxon>
        <taxon>Fungi incertae sedis</taxon>
        <taxon>Mucoromycota</taxon>
        <taxon>Glomeromycotina</taxon>
        <taxon>Glomeromycetes</taxon>
        <taxon>Paraglomerales</taxon>
        <taxon>Paraglomeraceae</taxon>
        <taxon>Paraglomus</taxon>
    </lineage>
</organism>
<evidence type="ECO:0000313" key="2">
    <source>
        <dbReference type="Proteomes" id="UP000789572"/>
    </source>
</evidence>
<dbReference type="Proteomes" id="UP000789572">
    <property type="component" value="Unassembled WGS sequence"/>
</dbReference>
<accession>A0A9N9E695</accession>
<dbReference type="AlphaFoldDB" id="A0A9N9E695"/>
<feature type="non-terminal residue" evidence="1">
    <location>
        <position position="1"/>
    </location>
</feature>
<name>A0A9N9E695_9GLOM</name>
<dbReference type="OrthoDB" id="10644323at2759"/>
<protein>
    <submittedName>
        <fullName evidence="1">5133_t:CDS:1</fullName>
    </submittedName>
</protein>
<dbReference type="InterPro" id="IPR036157">
    <property type="entry name" value="dUTPase-like_sf"/>
</dbReference>
<sequence>EECCIIDNEPIEWEEVKKMQTKLTRLPNSHERKFHYKGPGTQVISQLPEEKLAQLESEGKIKNRVRLQPRENVKAPFPTNWQQIGALQCRLWTPEARMPKLVQDGYLLYTNQDVNLQGSTIVPTGIDLNLPPNTIGLVTACNPNATYVVNMLYVSSEQRIGVHVIAPFPEILHPGEPIAKLILLPAITPVPEMVAAGQKIQDKPSPFLKTLTPDQDQVIEDLLKQYEDIFAEDLMQLGQTTAAIHRIDTKPDGVAYSKRYRQSWENEDFIGKE</sequence>
<feature type="non-terminal residue" evidence="1">
    <location>
        <position position="273"/>
    </location>
</feature>
<comment type="caution">
    <text evidence="1">The sequence shown here is derived from an EMBL/GenBank/DDBJ whole genome shotgun (WGS) entry which is preliminary data.</text>
</comment>